<dbReference type="EMBL" id="ML977329">
    <property type="protein sequence ID" value="KAF2113079.1"/>
    <property type="molecule type" value="Genomic_DNA"/>
</dbReference>
<accession>A0A6A5Z0U7</accession>
<evidence type="ECO:0000256" key="1">
    <source>
        <dbReference type="SAM" id="MobiDB-lite"/>
    </source>
</evidence>
<feature type="region of interest" description="Disordered" evidence="1">
    <location>
        <begin position="100"/>
        <end position="124"/>
    </location>
</feature>
<dbReference type="AlphaFoldDB" id="A0A6A5Z0U7"/>
<evidence type="ECO:0000313" key="3">
    <source>
        <dbReference type="Proteomes" id="UP000799770"/>
    </source>
</evidence>
<keyword evidence="3" id="KW-1185">Reference proteome</keyword>
<proteinExistence type="predicted"/>
<feature type="compositionally biased region" description="Polar residues" evidence="1">
    <location>
        <begin position="24"/>
        <end position="36"/>
    </location>
</feature>
<name>A0A6A5Z0U7_9PLEO</name>
<organism evidence="2 3">
    <name type="scientific">Lophiotrema nucula</name>
    <dbReference type="NCBI Taxonomy" id="690887"/>
    <lineage>
        <taxon>Eukaryota</taxon>
        <taxon>Fungi</taxon>
        <taxon>Dikarya</taxon>
        <taxon>Ascomycota</taxon>
        <taxon>Pezizomycotina</taxon>
        <taxon>Dothideomycetes</taxon>
        <taxon>Pleosporomycetidae</taxon>
        <taxon>Pleosporales</taxon>
        <taxon>Lophiotremataceae</taxon>
        <taxon>Lophiotrema</taxon>
    </lineage>
</organism>
<sequence>MWQPLTDSPDHNGSKGLSGKSPEVGQSQSQIPSTLVGNGDGTQADEAGGRWSAHSRELYGNARPLSVGEQERMPTALSSSRVGWKRTRLTNLTARGPRLLPEVAYHSTPRERGRGRGRGRSQGVSIAGGNSVLHACCSVVRAAPASTSARSGAGAGAGAGGSRAGARLGDAELLLTVATAGWVLESGQLAAATGAVERVPRWERVYCNAVPVRPRSAQLSRRPSQRHLHSLSILHPRREPRPAFPSRAAQAHTGPGPTRPRSRSRPRGSPPSRARRHSSCSSCCLVGCPGHTRACA</sequence>
<protein>
    <submittedName>
        <fullName evidence="2">Uncharacterized protein</fullName>
    </submittedName>
</protein>
<gene>
    <name evidence="2" type="ORF">BDV96DRAFT_601855</name>
</gene>
<evidence type="ECO:0000313" key="2">
    <source>
        <dbReference type="EMBL" id="KAF2113079.1"/>
    </source>
</evidence>
<feature type="region of interest" description="Disordered" evidence="1">
    <location>
        <begin position="232"/>
        <end position="281"/>
    </location>
</feature>
<dbReference type="Proteomes" id="UP000799770">
    <property type="component" value="Unassembled WGS sequence"/>
</dbReference>
<feature type="region of interest" description="Disordered" evidence="1">
    <location>
        <begin position="1"/>
        <end position="52"/>
    </location>
</feature>
<feature type="region of interest" description="Disordered" evidence="1">
    <location>
        <begin position="63"/>
        <end position="82"/>
    </location>
</feature>
<reference evidence="2" key="1">
    <citation type="journal article" date="2020" name="Stud. Mycol.">
        <title>101 Dothideomycetes genomes: a test case for predicting lifestyles and emergence of pathogens.</title>
        <authorList>
            <person name="Haridas S."/>
            <person name="Albert R."/>
            <person name="Binder M."/>
            <person name="Bloem J."/>
            <person name="Labutti K."/>
            <person name="Salamov A."/>
            <person name="Andreopoulos B."/>
            <person name="Baker S."/>
            <person name="Barry K."/>
            <person name="Bills G."/>
            <person name="Bluhm B."/>
            <person name="Cannon C."/>
            <person name="Castanera R."/>
            <person name="Culley D."/>
            <person name="Daum C."/>
            <person name="Ezra D."/>
            <person name="Gonzalez J."/>
            <person name="Henrissat B."/>
            <person name="Kuo A."/>
            <person name="Liang C."/>
            <person name="Lipzen A."/>
            <person name="Lutzoni F."/>
            <person name="Magnuson J."/>
            <person name="Mondo S."/>
            <person name="Nolan M."/>
            <person name="Ohm R."/>
            <person name="Pangilinan J."/>
            <person name="Park H.-J."/>
            <person name="Ramirez L."/>
            <person name="Alfaro M."/>
            <person name="Sun H."/>
            <person name="Tritt A."/>
            <person name="Yoshinaga Y."/>
            <person name="Zwiers L.-H."/>
            <person name="Turgeon B."/>
            <person name="Goodwin S."/>
            <person name="Spatafora J."/>
            <person name="Crous P."/>
            <person name="Grigoriev I."/>
        </authorList>
    </citation>
    <scope>NUCLEOTIDE SEQUENCE</scope>
    <source>
        <strain evidence="2">CBS 627.86</strain>
    </source>
</reference>